<keyword evidence="2" id="KW-1185">Reference proteome</keyword>
<dbReference type="Proteomes" id="UP000502298">
    <property type="component" value="Chromosome"/>
</dbReference>
<proteinExistence type="predicted"/>
<sequence>MTWQAIVESIGARIESDDRLYMLDEVEDMTQAEHASVLLHERIRGSRGRIVTCSLGGNEVIGTLVDSGVDWFTLRHIGELQVIASAKVTAISGLSVASVASSRYVPTFNSVLRHLIGQRIQINRLTEPISGELKAVGNDYIVLETMRKMTTSGYGLRTSFRDPASDIFVPIAQIMIVSSGAENY</sequence>
<accession>A0A6H2EJK3</accession>
<gene>
    <name evidence="1" type="ORF">HC352_01510</name>
</gene>
<reference evidence="1 2" key="1">
    <citation type="submission" date="2020-03" db="EMBL/GenBank/DDBJ databases">
        <title>Complete genome of Arcanobacterium buesumensis sp. nov. strain 2701.</title>
        <authorList>
            <person name="Borowiak M."/>
            <person name="Alssahen M."/>
            <person name="Laemmler C."/>
            <person name="Malorny B."/>
            <person name="Hassan A."/>
            <person name="Prenger-Berninghoff E."/>
            <person name="Ploetz M."/>
            <person name="Abdulmawjood A."/>
        </authorList>
    </citation>
    <scope>NUCLEOTIDE SEQUENCE [LARGE SCALE GENOMIC DNA]</scope>
    <source>
        <strain evidence="1 2">2701</strain>
    </source>
</reference>
<dbReference type="EMBL" id="CP050804">
    <property type="protein sequence ID" value="QJC21324.1"/>
    <property type="molecule type" value="Genomic_DNA"/>
</dbReference>
<dbReference type="InterPro" id="IPR027310">
    <property type="entry name" value="Profilin_CS"/>
</dbReference>
<name>A0A6H2EJK3_9ACTO</name>
<evidence type="ECO:0000313" key="1">
    <source>
        <dbReference type="EMBL" id="QJC21324.1"/>
    </source>
</evidence>
<dbReference type="RefSeq" id="WP_168917265.1">
    <property type="nucleotide sequence ID" value="NZ_CP050804.1"/>
</dbReference>
<dbReference type="GO" id="GO:0003779">
    <property type="term" value="F:actin binding"/>
    <property type="evidence" value="ECO:0007669"/>
    <property type="project" value="InterPro"/>
</dbReference>
<organism evidence="1 2">
    <name type="scientific">Arcanobacterium buesumense</name>
    <dbReference type="NCBI Taxonomy" id="2722751"/>
    <lineage>
        <taxon>Bacteria</taxon>
        <taxon>Bacillati</taxon>
        <taxon>Actinomycetota</taxon>
        <taxon>Actinomycetes</taxon>
        <taxon>Actinomycetales</taxon>
        <taxon>Actinomycetaceae</taxon>
        <taxon>Arcanobacterium</taxon>
    </lineage>
</organism>
<dbReference type="AlphaFoldDB" id="A0A6H2EJK3"/>
<dbReference type="PROSITE" id="PS00414">
    <property type="entry name" value="PROFILIN"/>
    <property type="match status" value="1"/>
</dbReference>
<protein>
    <submittedName>
        <fullName evidence="1">Uncharacterized protein</fullName>
    </submittedName>
</protein>
<evidence type="ECO:0000313" key="2">
    <source>
        <dbReference type="Proteomes" id="UP000502298"/>
    </source>
</evidence>
<dbReference type="KEGG" id="arca:HC352_01510"/>